<proteinExistence type="predicted"/>
<organism evidence="3 4">
    <name type="scientific">Pipistrellus kuhlii</name>
    <name type="common">Kuhl's pipistrelle</name>
    <dbReference type="NCBI Taxonomy" id="59472"/>
    <lineage>
        <taxon>Eukaryota</taxon>
        <taxon>Metazoa</taxon>
        <taxon>Chordata</taxon>
        <taxon>Craniata</taxon>
        <taxon>Vertebrata</taxon>
        <taxon>Euteleostomi</taxon>
        <taxon>Mammalia</taxon>
        <taxon>Eutheria</taxon>
        <taxon>Laurasiatheria</taxon>
        <taxon>Chiroptera</taxon>
        <taxon>Yangochiroptera</taxon>
        <taxon>Vespertilionidae</taxon>
        <taxon>Pipistrellus</taxon>
    </lineage>
</organism>
<evidence type="ECO:0000313" key="3">
    <source>
        <dbReference type="EMBL" id="KAF6366500.1"/>
    </source>
</evidence>
<feature type="region of interest" description="Disordered" evidence="1">
    <location>
        <begin position="1"/>
        <end position="54"/>
    </location>
</feature>
<evidence type="ECO:0000313" key="4">
    <source>
        <dbReference type="Proteomes" id="UP000558488"/>
    </source>
</evidence>
<protein>
    <submittedName>
        <fullName evidence="3">Uncharacterized protein</fullName>
    </submittedName>
</protein>
<dbReference type="PANTHER" id="PTHR15381">
    <property type="entry name" value="CHONDROITIN SULFATE PROTEOGLYCAN 5 -RELATED"/>
    <property type="match status" value="1"/>
</dbReference>
<keyword evidence="4" id="KW-1185">Reference proteome</keyword>
<keyword evidence="2" id="KW-0472">Membrane</keyword>
<dbReference type="EMBL" id="JACAGB010000004">
    <property type="protein sequence ID" value="KAF6366500.1"/>
    <property type="molecule type" value="Genomic_DNA"/>
</dbReference>
<keyword evidence="2" id="KW-1133">Transmembrane helix</keyword>
<dbReference type="Proteomes" id="UP000558488">
    <property type="component" value="Unassembled WGS sequence"/>
</dbReference>
<dbReference type="GO" id="GO:0045202">
    <property type="term" value="C:synapse"/>
    <property type="evidence" value="ECO:0007669"/>
    <property type="project" value="TreeGrafter"/>
</dbReference>
<dbReference type="GO" id="GO:0048858">
    <property type="term" value="P:cell projection morphogenesis"/>
    <property type="evidence" value="ECO:0007669"/>
    <property type="project" value="TreeGrafter"/>
</dbReference>
<comment type="caution">
    <text evidence="3">The sequence shown here is derived from an EMBL/GenBank/DDBJ whole genome shotgun (WGS) entry which is preliminary data.</text>
</comment>
<reference evidence="3 4" key="1">
    <citation type="journal article" date="2020" name="Nature">
        <title>Six reference-quality genomes reveal evolution of bat adaptations.</title>
        <authorList>
            <person name="Jebb D."/>
            <person name="Huang Z."/>
            <person name="Pippel M."/>
            <person name="Hughes G.M."/>
            <person name="Lavrichenko K."/>
            <person name="Devanna P."/>
            <person name="Winkler S."/>
            <person name="Jermiin L.S."/>
            <person name="Skirmuntt E.C."/>
            <person name="Katzourakis A."/>
            <person name="Burkitt-Gray L."/>
            <person name="Ray D.A."/>
            <person name="Sullivan K.A.M."/>
            <person name="Roscito J.G."/>
            <person name="Kirilenko B.M."/>
            <person name="Davalos L.M."/>
            <person name="Corthals A.P."/>
            <person name="Power M.L."/>
            <person name="Jones G."/>
            <person name="Ransome R.D."/>
            <person name="Dechmann D.K.N."/>
            <person name="Locatelli A.G."/>
            <person name="Puechmaille S.J."/>
            <person name="Fedrigo O."/>
            <person name="Jarvis E.D."/>
            <person name="Hiller M."/>
            <person name="Vernes S.C."/>
            <person name="Myers E.W."/>
            <person name="Teeling E.C."/>
        </authorList>
    </citation>
    <scope>NUCLEOTIDE SEQUENCE [LARGE SCALE GENOMIC DNA]</scope>
    <source>
        <strain evidence="3">MPipKuh1</strain>
        <tissue evidence="3">Flight muscle</tissue>
    </source>
</reference>
<evidence type="ECO:0000256" key="2">
    <source>
        <dbReference type="SAM" id="Phobius"/>
    </source>
</evidence>
<gene>
    <name evidence="3" type="ORF">mPipKuh1_009905</name>
</gene>
<dbReference type="PANTHER" id="PTHR15381:SF3">
    <property type="entry name" value="MUCIN-3B-LIKE"/>
    <property type="match status" value="1"/>
</dbReference>
<dbReference type="AlphaFoldDB" id="A0A7J7YYG9"/>
<sequence>MTSPGQPPIGCRSRRWERPGRAPPGCSVSGRSRRPAPPSRGSPVGKCGPGGGGVSRSRNGSIVVDYLVLLELPFSVQLGSEYEKVKTVLKEELQNFTQDQDSCQNDTLCFKPDSIKVNNTTRTDLTVKAICRRAAAQGYEDWYFPLVEANRLRCVTNCTSGLPGTIDCNQGQCLLERSGPACRCFSTDAHWFSGPRCEMSVAWKALVGGLVGAMLVVVVLLLAALVVFAVHSHSRKRPGQGGVWSWDYDSKWFQLSDEYTVGTFINVGFEDDRTVKEENLHVALETVNTNMKVQIQRPEVALSQL</sequence>
<name>A0A7J7YYG9_PIPKU</name>
<evidence type="ECO:0000256" key="1">
    <source>
        <dbReference type="SAM" id="MobiDB-lite"/>
    </source>
</evidence>
<accession>A0A7J7YYG9</accession>
<feature type="transmembrane region" description="Helical" evidence="2">
    <location>
        <begin position="205"/>
        <end position="230"/>
    </location>
</feature>
<keyword evidence="2" id="KW-0812">Transmembrane</keyword>